<evidence type="ECO:0000313" key="1">
    <source>
        <dbReference type="EMBL" id="GAI04558.1"/>
    </source>
</evidence>
<organism evidence="1">
    <name type="scientific">marine sediment metagenome</name>
    <dbReference type="NCBI Taxonomy" id="412755"/>
    <lineage>
        <taxon>unclassified sequences</taxon>
        <taxon>metagenomes</taxon>
        <taxon>ecological metagenomes</taxon>
    </lineage>
</organism>
<comment type="caution">
    <text evidence="1">The sequence shown here is derived from an EMBL/GenBank/DDBJ whole genome shotgun (WGS) entry which is preliminary data.</text>
</comment>
<name>X1KD29_9ZZZZ</name>
<accession>X1KD29</accession>
<proteinExistence type="predicted"/>
<gene>
    <name evidence="1" type="ORF">S06H3_11943</name>
</gene>
<dbReference type="EMBL" id="BARV01005871">
    <property type="protein sequence ID" value="GAI04558.1"/>
    <property type="molecule type" value="Genomic_DNA"/>
</dbReference>
<sequence>MLIAIVNTAIVEPIPNFLPSSIVNAEAAGIEMAPARPPKMHSPSRNQKLWAKGIIARKVRLIRLPRITRDLLLNLSAILPE</sequence>
<protein>
    <submittedName>
        <fullName evidence="1">Uncharacterized protein</fullName>
    </submittedName>
</protein>
<dbReference type="AlphaFoldDB" id="X1KD29"/>
<reference evidence="1" key="1">
    <citation type="journal article" date="2014" name="Front. Microbiol.">
        <title>High frequency of phylogenetically diverse reductive dehalogenase-homologous genes in deep subseafloor sedimentary metagenomes.</title>
        <authorList>
            <person name="Kawai M."/>
            <person name="Futagami T."/>
            <person name="Toyoda A."/>
            <person name="Takaki Y."/>
            <person name="Nishi S."/>
            <person name="Hori S."/>
            <person name="Arai W."/>
            <person name="Tsubouchi T."/>
            <person name="Morono Y."/>
            <person name="Uchiyama I."/>
            <person name="Ito T."/>
            <person name="Fujiyama A."/>
            <person name="Inagaki F."/>
            <person name="Takami H."/>
        </authorList>
    </citation>
    <scope>NUCLEOTIDE SEQUENCE</scope>
    <source>
        <strain evidence="1">Expedition CK06-06</strain>
    </source>
</reference>